<dbReference type="InterPro" id="IPR036047">
    <property type="entry name" value="F-box-like_dom_sf"/>
</dbReference>
<sequence>MTYLVLLENIDFRPVIFSSDYLPRIPQELVEHIADFLWDDPATLGRCCLVCRALLWASVYHLRNFDTLRISSITSLALYARASNTKSTSPFSRLKCRIWISDKLHEPFVHLFPMRMLGCNVQRASEITISHVDWTTSTRPHSHFFDCLSYYTVTKLELTRCRFDGALDIRRMINALSNLRVLELKKITVRDILVTPNAPHPMIKRNRRLKDIDLHFPPSELDRWSSPDGTHRTSLHNTLAICASQSSVTRLSLDIDYFESCAHLMQFIPLISPN</sequence>
<dbReference type="Gene3D" id="1.20.1280.50">
    <property type="match status" value="1"/>
</dbReference>
<organism evidence="1 2">
    <name type="scientific">Daedalea quercina L-15889</name>
    <dbReference type="NCBI Taxonomy" id="1314783"/>
    <lineage>
        <taxon>Eukaryota</taxon>
        <taxon>Fungi</taxon>
        <taxon>Dikarya</taxon>
        <taxon>Basidiomycota</taxon>
        <taxon>Agaricomycotina</taxon>
        <taxon>Agaricomycetes</taxon>
        <taxon>Polyporales</taxon>
        <taxon>Fomitopsis</taxon>
    </lineage>
</organism>
<proteinExistence type="predicted"/>
<dbReference type="SUPFAM" id="SSF81383">
    <property type="entry name" value="F-box domain"/>
    <property type="match status" value="1"/>
</dbReference>
<gene>
    <name evidence="1" type="ORF">DAEQUDRAFT_540655</name>
</gene>
<name>A0A165M3V1_9APHY</name>
<protein>
    <recommendedName>
        <fullName evidence="3">F-box domain-containing protein</fullName>
    </recommendedName>
</protein>
<evidence type="ECO:0000313" key="2">
    <source>
        <dbReference type="Proteomes" id="UP000076727"/>
    </source>
</evidence>
<dbReference type="EMBL" id="KV429110">
    <property type="protein sequence ID" value="KZT65198.1"/>
    <property type="molecule type" value="Genomic_DNA"/>
</dbReference>
<dbReference type="AlphaFoldDB" id="A0A165M3V1"/>
<evidence type="ECO:0000313" key="1">
    <source>
        <dbReference type="EMBL" id="KZT65198.1"/>
    </source>
</evidence>
<accession>A0A165M3V1</accession>
<reference evidence="1 2" key="1">
    <citation type="journal article" date="2016" name="Mol. Biol. Evol.">
        <title>Comparative Genomics of Early-Diverging Mushroom-Forming Fungi Provides Insights into the Origins of Lignocellulose Decay Capabilities.</title>
        <authorList>
            <person name="Nagy L.G."/>
            <person name="Riley R."/>
            <person name="Tritt A."/>
            <person name="Adam C."/>
            <person name="Daum C."/>
            <person name="Floudas D."/>
            <person name="Sun H."/>
            <person name="Yadav J.S."/>
            <person name="Pangilinan J."/>
            <person name="Larsson K.H."/>
            <person name="Matsuura K."/>
            <person name="Barry K."/>
            <person name="Labutti K."/>
            <person name="Kuo R."/>
            <person name="Ohm R.A."/>
            <person name="Bhattacharya S.S."/>
            <person name="Shirouzu T."/>
            <person name="Yoshinaga Y."/>
            <person name="Martin F.M."/>
            <person name="Grigoriev I.V."/>
            <person name="Hibbett D.S."/>
        </authorList>
    </citation>
    <scope>NUCLEOTIDE SEQUENCE [LARGE SCALE GENOMIC DNA]</scope>
    <source>
        <strain evidence="1 2">L-15889</strain>
    </source>
</reference>
<dbReference type="Proteomes" id="UP000076727">
    <property type="component" value="Unassembled WGS sequence"/>
</dbReference>
<keyword evidence="2" id="KW-1185">Reference proteome</keyword>
<dbReference type="OrthoDB" id="2801588at2759"/>
<evidence type="ECO:0008006" key="3">
    <source>
        <dbReference type="Google" id="ProtNLM"/>
    </source>
</evidence>